<dbReference type="GO" id="GO:0009279">
    <property type="term" value="C:cell outer membrane"/>
    <property type="evidence" value="ECO:0007669"/>
    <property type="project" value="UniProtKB-SubCell"/>
</dbReference>
<organism evidence="15 16">
    <name type="scientific">Massilia eurypsychrophila</name>
    <dbReference type="NCBI Taxonomy" id="1485217"/>
    <lineage>
        <taxon>Bacteria</taxon>
        <taxon>Pseudomonadati</taxon>
        <taxon>Pseudomonadota</taxon>
        <taxon>Betaproteobacteria</taxon>
        <taxon>Burkholderiales</taxon>
        <taxon>Oxalobacteraceae</taxon>
        <taxon>Telluria group</taxon>
        <taxon>Massilia</taxon>
    </lineage>
</organism>
<evidence type="ECO:0000256" key="3">
    <source>
        <dbReference type="ARBA" id="ARBA00022448"/>
    </source>
</evidence>
<keyword evidence="9 10" id="KW-0998">Cell outer membrane</keyword>
<comment type="caution">
    <text evidence="15">The sequence shown here is derived from an EMBL/GenBank/DDBJ whole genome shotgun (WGS) entry which is preliminary data.</text>
</comment>
<comment type="subcellular location">
    <subcellularLocation>
        <location evidence="1 10">Cell outer membrane</location>
        <topology evidence="1 10">Multi-pass membrane protein</topology>
    </subcellularLocation>
</comment>
<dbReference type="SUPFAM" id="SSF56935">
    <property type="entry name" value="Porins"/>
    <property type="match status" value="1"/>
</dbReference>
<evidence type="ECO:0000256" key="5">
    <source>
        <dbReference type="ARBA" id="ARBA00022692"/>
    </source>
</evidence>
<evidence type="ECO:0000256" key="6">
    <source>
        <dbReference type="ARBA" id="ARBA00022729"/>
    </source>
</evidence>
<dbReference type="Gene3D" id="2.40.170.20">
    <property type="entry name" value="TonB-dependent receptor, beta-barrel domain"/>
    <property type="match status" value="1"/>
</dbReference>
<keyword evidence="4 10" id="KW-1134">Transmembrane beta strand</keyword>
<gene>
    <name evidence="15" type="ORF">CR105_22910</name>
</gene>
<reference evidence="15 16" key="1">
    <citation type="submission" date="2017-10" db="EMBL/GenBank/DDBJ databases">
        <title>Massilia psychrophilum sp. nov., a novel purple-pigmented bacterium isolated from Tianshan glacier, Xinjiang Municipality, China.</title>
        <authorList>
            <person name="Wang H."/>
        </authorList>
    </citation>
    <scope>NUCLEOTIDE SEQUENCE [LARGE SCALE GENOMIC DNA]</scope>
    <source>
        <strain evidence="15 16">JCM 30074</strain>
    </source>
</reference>
<feature type="signal peptide" evidence="12">
    <location>
        <begin position="1"/>
        <end position="27"/>
    </location>
</feature>
<evidence type="ECO:0000256" key="2">
    <source>
        <dbReference type="ARBA" id="ARBA00009810"/>
    </source>
</evidence>
<evidence type="ECO:0000256" key="7">
    <source>
        <dbReference type="ARBA" id="ARBA00023136"/>
    </source>
</evidence>
<evidence type="ECO:0000256" key="4">
    <source>
        <dbReference type="ARBA" id="ARBA00022452"/>
    </source>
</evidence>
<dbReference type="InterPro" id="IPR041700">
    <property type="entry name" value="OMP_b-brl_3"/>
</dbReference>
<dbReference type="GO" id="GO:0044718">
    <property type="term" value="P:siderophore transmembrane transport"/>
    <property type="evidence" value="ECO:0007669"/>
    <property type="project" value="TreeGrafter"/>
</dbReference>
<evidence type="ECO:0000256" key="1">
    <source>
        <dbReference type="ARBA" id="ARBA00004571"/>
    </source>
</evidence>
<accession>A0A2G8T9H0</accession>
<evidence type="ECO:0000259" key="13">
    <source>
        <dbReference type="Pfam" id="PF07715"/>
    </source>
</evidence>
<feature type="region of interest" description="Disordered" evidence="11">
    <location>
        <begin position="303"/>
        <end position="323"/>
    </location>
</feature>
<evidence type="ECO:0000256" key="11">
    <source>
        <dbReference type="SAM" id="MobiDB-lite"/>
    </source>
</evidence>
<keyword evidence="5 10" id="KW-0812">Transmembrane</keyword>
<dbReference type="OrthoDB" id="910296at2"/>
<dbReference type="Proteomes" id="UP000230390">
    <property type="component" value="Unassembled WGS sequence"/>
</dbReference>
<evidence type="ECO:0000256" key="12">
    <source>
        <dbReference type="SAM" id="SignalP"/>
    </source>
</evidence>
<proteinExistence type="inferred from homology"/>
<keyword evidence="6 12" id="KW-0732">Signal</keyword>
<dbReference type="InterPro" id="IPR036942">
    <property type="entry name" value="Beta-barrel_TonB_sf"/>
</dbReference>
<evidence type="ECO:0000313" key="15">
    <source>
        <dbReference type="EMBL" id="PIL42700.1"/>
    </source>
</evidence>
<evidence type="ECO:0000256" key="10">
    <source>
        <dbReference type="PROSITE-ProRule" id="PRU01360"/>
    </source>
</evidence>
<feature type="domain" description="Outer membrane protein beta-barrel" evidence="14">
    <location>
        <begin position="320"/>
        <end position="726"/>
    </location>
</feature>
<dbReference type="Gene3D" id="2.170.130.10">
    <property type="entry name" value="TonB-dependent receptor, plug domain"/>
    <property type="match status" value="1"/>
</dbReference>
<dbReference type="PROSITE" id="PS52016">
    <property type="entry name" value="TONB_DEPENDENT_REC_3"/>
    <property type="match status" value="1"/>
</dbReference>
<evidence type="ECO:0000256" key="9">
    <source>
        <dbReference type="ARBA" id="ARBA00023237"/>
    </source>
</evidence>
<keyword evidence="16" id="KW-1185">Reference proteome</keyword>
<evidence type="ECO:0000259" key="14">
    <source>
        <dbReference type="Pfam" id="PF14905"/>
    </source>
</evidence>
<dbReference type="RefSeq" id="WP_099792563.1">
    <property type="nucleotide sequence ID" value="NZ_JBHLYV010000030.1"/>
</dbReference>
<dbReference type="InterPro" id="IPR039426">
    <property type="entry name" value="TonB-dep_rcpt-like"/>
</dbReference>
<dbReference type="AlphaFoldDB" id="A0A2G8T9H0"/>
<sequence length="741" mass="79604">MTLRRTVSPACLSRLLLAGALTCAGVAAQTVPAPPLETKPPVKKEEPAPPAGLESATVTVSAERPTNRIDRQVYDIKADVGASNGSAADAFNNVPSVAVDPDGTLTLRGSPNVTILIDGKPSAMMQGDNRAATLASMPAEDIESIEVINNPGAQYGNEAGGGPILNIIMKRTRKPGGFGAVSANGGSAGRYNAAVSGSYHAGRFGVQGGANVRHDGRNSVAAADRIRTDPATGIASHSTQDSRATGLNDSAGFNALVTYNLGATDTLGANVAYSRRTNDARAEDRYINFGQDDIADSNYLRTTTRTGSGETRSGGARYEHKGQNPGELLKLDLRMSSAGSSSDAAYVNAYTVRPAGVRDSRSRQANQADSRIVDFTGDYERPGDAGVLKLGYKLAKNSNEFDVRYTNIDSVTQAESTNALRSNRFALDQTTLALYGSYQMRLNESWGVLGGLRAEYTGMEVAQLTSALVSDNNYLNVIPSFFVTYKATDQTNVRLSYAHRIRRPGANDLNPFVVYRDEFNVFSGNPDLKPTETDSLELGIETKTGVLDTNLRAYFRQDTGLISERKVFISDTVLLTTRENTGDNHAGGLEFTVSGKLLPKLTVNTSGNLAYTEQRIYSAVTGLYNMRSATSLTGRARFNVTLSEQDQLQVSLNAQGKTLFGQGYRDPNTTVNFSLRHAITPMLNVVLNVTDAFNTNKVAISTDTDVLRESNVRRYDGRVIYLGLSYRMGGITPPARRPPKA</sequence>
<dbReference type="PANTHER" id="PTHR30069:SF29">
    <property type="entry name" value="HEMOGLOBIN AND HEMOGLOBIN-HAPTOGLOBIN-BINDING PROTEIN 1-RELATED"/>
    <property type="match status" value="1"/>
</dbReference>
<protein>
    <submittedName>
        <fullName evidence="15">TonB-dependent receptor</fullName>
    </submittedName>
</protein>
<dbReference type="InterPro" id="IPR012910">
    <property type="entry name" value="Plug_dom"/>
</dbReference>
<evidence type="ECO:0000313" key="16">
    <source>
        <dbReference type="Proteomes" id="UP000230390"/>
    </source>
</evidence>
<feature type="compositionally biased region" description="Low complexity" evidence="11">
    <location>
        <begin position="303"/>
        <end position="316"/>
    </location>
</feature>
<keyword evidence="8 15" id="KW-0675">Receptor</keyword>
<dbReference type="InterPro" id="IPR037066">
    <property type="entry name" value="Plug_dom_sf"/>
</dbReference>
<feature type="region of interest" description="Disordered" evidence="11">
    <location>
        <begin position="32"/>
        <end position="66"/>
    </location>
</feature>
<dbReference type="EMBL" id="PDOC01000022">
    <property type="protein sequence ID" value="PIL42700.1"/>
    <property type="molecule type" value="Genomic_DNA"/>
</dbReference>
<feature type="domain" description="TonB-dependent receptor plug" evidence="13">
    <location>
        <begin position="84"/>
        <end position="162"/>
    </location>
</feature>
<keyword evidence="7 10" id="KW-0472">Membrane</keyword>
<dbReference type="PANTHER" id="PTHR30069">
    <property type="entry name" value="TONB-DEPENDENT OUTER MEMBRANE RECEPTOR"/>
    <property type="match status" value="1"/>
</dbReference>
<evidence type="ECO:0000256" key="8">
    <source>
        <dbReference type="ARBA" id="ARBA00023170"/>
    </source>
</evidence>
<dbReference type="Pfam" id="PF14905">
    <property type="entry name" value="OMP_b-brl_3"/>
    <property type="match status" value="1"/>
</dbReference>
<name>A0A2G8T9H0_9BURK</name>
<comment type="similarity">
    <text evidence="2 10">Belongs to the TonB-dependent receptor family.</text>
</comment>
<feature type="chain" id="PRO_5013748633" evidence="12">
    <location>
        <begin position="28"/>
        <end position="741"/>
    </location>
</feature>
<dbReference type="Pfam" id="PF07715">
    <property type="entry name" value="Plug"/>
    <property type="match status" value="1"/>
</dbReference>
<keyword evidence="3 10" id="KW-0813">Transport</keyword>
<dbReference type="GO" id="GO:0015344">
    <property type="term" value="F:siderophore uptake transmembrane transporter activity"/>
    <property type="evidence" value="ECO:0007669"/>
    <property type="project" value="TreeGrafter"/>
</dbReference>